<dbReference type="SUPFAM" id="SSF50630">
    <property type="entry name" value="Acid proteases"/>
    <property type="match status" value="1"/>
</dbReference>
<feature type="domain" description="Peptidase A1" evidence="2">
    <location>
        <begin position="25"/>
        <end position="149"/>
    </location>
</feature>
<comment type="similarity">
    <text evidence="1">Belongs to the peptidase A1 family.</text>
</comment>
<proteinExistence type="inferred from homology"/>
<dbReference type="EMBL" id="GG702225">
    <property type="protein sequence ID" value="KOB89330.1"/>
    <property type="molecule type" value="Genomic_DNA"/>
</dbReference>
<dbReference type="AlphaFoldDB" id="A0A0L7M9S7"/>
<dbReference type="Pfam" id="PF00026">
    <property type="entry name" value="Asp"/>
    <property type="match status" value="1"/>
</dbReference>
<dbReference type="OrthoDB" id="771136at2759"/>
<dbReference type="Proteomes" id="UP000054282">
    <property type="component" value="Unassembled WGS sequence"/>
</dbReference>
<reference evidence="4" key="1">
    <citation type="submission" date="2006-09" db="EMBL/GenBank/DDBJ databases">
        <title>Annotation of Plasmodium falciparum Dd2.</title>
        <authorList>
            <consortium name="The Broad Institute Genome Sequencing Platform"/>
            <person name="Volkman S.K."/>
            <person name="Neafsey D.E."/>
            <person name="Dash A.P."/>
            <person name="Chitnis C.E."/>
            <person name="Hartl D.L."/>
            <person name="Young S.K."/>
            <person name="Zeng Q."/>
            <person name="Koehrsen M."/>
            <person name="Alvarado L."/>
            <person name="Berlin A."/>
            <person name="Borenstein D."/>
            <person name="Chapman S.B."/>
            <person name="Chen Z."/>
            <person name="Engels R."/>
            <person name="Freedman E."/>
            <person name="Gellesch M."/>
            <person name="Goldberg J."/>
            <person name="Griggs A."/>
            <person name="Gujja S."/>
            <person name="Heilman E.R."/>
            <person name="Heiman D.I."/>
            <person name="Howarth C."/>
            <person name="Jen D."/>
            <person name="Larson L."/>
            <person name="Mehta T."/>
            <person name="Neiman D."/>
            <person name="Park D."/>
            <person name="Pearson M."/>
            <person name="Roberts A."/>
            <person name="Saif S."/>
            <person name="Shea T."/>
            <person name="Shenoy N."/>
            <person name="Sisk P."/>
            <person name="Stolte C."/>
            <person name="Sykes S."/>
            <person name="Walk T."/>
            <person name="White J."/>
            <person name="Yandava C."/>
            <person name="Haas B."/>
            <person name="Henn M.R."/>
            <person name="Nusbaum C."/>
            <person name="Birren B."/>
        </authorList>
    </citation>
    <scope>NUCLEOTIDE SEQUENCE [LARGE SCALE GENOMIC DNA]</scope>
</reference>
<accession>A0A0L7M9S7</accession>
<dbReference type="KEGG" id="pfd:PFDG_04879"/>
<feature type="non-terminal residue" evidence="3">
    <location>
        <position position="1"/>
    </location>
</feature>
<evidence type="ECO:0000313" key="4">
    <source>
        <dbReference type="Proteomes" id="UP000054282"/>
    </source>
</evidence>
<reference evidence="4" key="2">
    <citation type="submission" date="2006-09" db="EMBL/GenBank/DDBJ databases">
        <title>The genome sequence of Plasmodium falciparum Dd2.</title>
        <authorList>
            <consortium name="The Broad Institute Genome Sequencing Platform"/>
            <person name="Birren B."/>
            <person name="Lander E."/>
            <person name="Galagan J."/>
            <person name="Nusbaum C."/>
            <person name="Devon K."/>
            <person name="Henn M."/>
            <person name="Jaffe D."/>
            <person name="Butler J."/>
            <person name="Alvarez P."/>
            <person name="Gnerre S."/>
            <person name="Grabherr M."/>
            <person name="Kleber M."/>
            <person name="Mauceli E."/>
            <person name="Brockman W."/>
            <person name="MacCallum I.A."/>
            <person name="Rounsley S."/>
            <person name="Young S."/>
            <person name="LaButti K."/>
            <person name="Pushparaj V."/>
            <person name="DeCaprio D."/>
            <person name="Crawford M."/>
            <person name="Koehrsen M."/>
            <person name="Engels R."/>
            <person name="Montgomery P."/>
            <person name="Pearson M."/>
            <person name="Howarth C."/>
            <person name="Larson L."/>
            <person name="Luoma S."/>
            <person name="White J."/>
            <person name="Kodira C."/>
            <person name="Zeng Q."/>
            <person name="O'Leary S."/>
            <person name="Yandava C."/>
            <person name="Alvarado L."/>
            <person name="Wirth D."/>
            <person name="Volkman S."/>
            <person name="Hartl D."/>
        </authorList>
    </citation>
    <scope>NUCLEOTIDE SEQUENCE [LARGE SCALE GENOMIC DNA]</scope>
</reference>
<evidence type="ECO:0000313" key="3">
    <source>
        <dbReference type="EMBL" id="KOB89330.1"/>
    </source>
</evidence>
<dbReference type="GO" id="GO:0006508">
    <property type="term" value="P:proteolysis"/>
    <property type="evidence" value="ECO:0007669"/>
    <property type="project" value="InterPro"/>
</dbReference>
<evidence type="ECO:0000259" key="2">
    <source>
        <dbReference type="Pfam" id="PF00026"/>
    </source>
</evidence>
<gene>
    <name evidence="3" type="ORF">PFDG_04879</name>
</gene>
<dbReference type="InterPro" id="IPR033121">
    <property type="entry name" value="PEPTIDASE_A1"/>
</dbReference>
<dbReference type="InterPro" id="IPR021109">
    <property type="entry name" value="Peptidase_aspartic_dom_sf"/>
</dbReference>
<name>A0A0L7M9S7_PLAF4</name>
<organism evidence="3 4">
    <name type="scientific">Plasmodium falciparum (isolate Dd2)</name>
    <dbReference type="NCBI Taxonomy" id="57267"/>
    <lineage>
        <taxon>Eukaryota</taxon>
        <taxon>Sar</taxon>
        <taxon>Alveolata</taxon>
        <taxon>Apicomplexa</taxon>
        <taxon>Aconoidasida</taxon>
        <taxon>Haemosporida</taxon>
        <taxon>Plasmodiidae</taxon>
        <taxon>Plasmodium</taxon>
        <taxon>Plasmodium (Laverania)</taxon>
    </lineage>
</organism>
<protein>
    <recommendedName>
        <fullName evidence="2">Peptidase A1 domain-containing protein</fullName>
    </recommendedName>
</protein>
<dbReference type="Gene3D" id="2.40.70.10">
    <property type="entry name" value="Acid Proteases"/>
    <property type="match status" value="1"/>
</dbReference>
<evidence type="ECO:0000256" key="1">
    <source>
        <dbReference type="ARBA" id="ARBA00007447"/>
    </source>
</evidence>
<dbReference type="InterPro" id="IPR001461">
    <property type="entry name" value="Aspartic_peptidase_A1"/>
</dbReference>
<dbReference type="OMA" id="KNYTKER"/>
<dbReference type="GO" id="GO:0004190">
    <property type="term" value="F:aspartic-type endopeptidase activity"/>
    <property type="evidence" value="ECO:0007669"/>
    <property type="project" value="InterPro"/>
</dbReference>
<sequence>ERVCEQPLEENKEEEEVLLKYEPFHDGGKNSIIDTGTYLIYAPKNTLDNYLQDLNLNNCDEKYHLPHLIFHLISDEIKPINRSAIIEIVLTPNDYVLPHVDKKNYTKERILRIHPAEQSEEDNADGWTLGHVSLKAYYTILDKDNLKIRSVRSKRNVTLT</sequence>
<dbReference type="PRINTS" id="PR00792">
    <property type="entry name" value="PEPSIN"/>
</dbReference>